<keyword evidence="4" id="KW-1133">Transmembrane helix</keyword>
<evidence type="ECO:0000313" key="6">
    <source>
        <dbReference type="EMBL" id="SME91698.1"/>
    </source>
</evidence>
<feature type="transmembrane region" description="Helical" evidence="4">
    <location>
        <begin position="20"/>
        <end position="38"/>
    </location>
</feature>
<accession>A0A1X7C7W1</accession>
<evidence type="ECO:0000259" key="5">
    <source>
        <dbReference type="PROSITE" id="PS50830"/>
    </source>
</evidence>
<evidence type="ECO:0000256" key="2">
    <source>
        <dbReference type="ARBA" id="ARBA00022759"/>
    </source>
</evidence>
<keyword evidence="4" id="KW-0812">Transmembrane</keyword>
<dbReference type="Gene3D" id="2.40.50.90">
    <property type="match status" value="1"/>
</dbReference>
<protein>
    <submittedName>
        <fullName evidence="6">Endonuclease YncB, thermonuclease family</fullName>
    </submittedName>
</protein>
<dbReference type="SUPFAM" id="SSF50199">
    <property type="entry name" value="Staphylococcal nuclease"/>
    <property type="match status" value="1"/>
</dbReference>
<dbReference type="GO" id="GO:0004519">
    <property type="term" value="F:endonuclease activity"/>
    <property type="evidence" value="ECO:0007669"/>
    <property type="project" value="UniProtKB-KW"/>
</dbReference>
<dbReference type="AlphaFoldDB" id="A0A1X7C7W1"/>
<dbReference type="InterPro" id="IPR035437">
    <property type="entry name" value="SNase_OB-fold_sf"/>
</dbReference>
<dbReference type="PANTHER" id="PTHR12302:SF3">
    <property type="entry name" value="SERINE_THREONINE-PROTEIN KINASE 31"/>
    <property type="match status" value="1"/>
</dbReference>
<dbReference type="EMBL" id="FWZU01000001">
    <property type="protein sequence ID" value="SME91698.1"/>
    <property type="molecule type" value="Genomic_DNA"/>
</dbReference>
<name>A0A1X7C7W1_9BACT</name>
<keyword evidence="4" id="KW-0472">Membrane</keyword>
<evidence type="ECO:0000256" key="3">
    <source>
        <dbReference type="ARBA" id="ARBA00022801"/>
    </source>
</evidence>
<keyword evidence="2 6" id="KW-0255">Endonuclease</keyword>
<sequence>MLIRFYNNHEKQNGAARGSVLFLCVMVCFCFFSAWNCYGFEGKVKSVIDGDTFILENNEKIRLASIDAPELGHDGKPEQYYAEEAREILSKMILNKIVVIDPVETKDHYGRTVGWVYLDNSFVNELMIASGAAFFYFHPNNDPLKQNFLLQTQRKAMPEMKGFWRKIFSLKDFNIKWVGNMRSRRCFRDGSNFSVTIMSRNKVRFSNLGEAFMKGYTPARATMFWPNVTD</sequence>
<evidence type="ECO:0000256" key="1">
    <source>
        <dbReference type="ARBA" id="ARBA00022722"/>
    </source>
</evidence>
<dbReference type="STRING" id="1519643.SAMN06295933_0474"/>
<reference evidence="7" key="1">
    <citation type="submission" date="2017-04" db="EMBL/GenBank/DDBJ databases">
        <authorList>
            <person name="Varghese N."/>
            <person name="Submissions S."/>
        </authorList>
    </citation>
    <scope>NUCLEOTIDE SEQUENCE [LARGE SCALE GENOMIC DNA]</scope>
    <source>
        <strain evidence="7">K3S</strain>
    </source>
</reference>
<dbReference type="PROSITE" id="PS50830">
    <property type="entry name" value="TNASE_3"/>
    <property type="match status" value="1"/>
</dbReference>
<evidence type="ECO:0000256" key="4">
    <source>
        <dbReference type="SAM" id="Phobius"/>
    </source>
</evidence>
<dbReference type="SMART" id="SM00318">
    <property type="entry name" value="SNc"/>
    <property type="match status" value="1"/>
</dbReference>
<dbReference type="Pfam" id="PF00565">
    <property type="entry name" value="SNase"/>
    <property type="match status" value="1"/>
</dbReference>
<organism evidence="6 7">
    <name type="scientific">Desulfovibrio gilichinskyi</name>
    <dbReference type="NCBI Taxonomy" id="1519643"/>
    <lineage>
        <taxon>Bacteria</taxon>
        <taxon>Pseudomonadati</taxon>
        <taxon>Thermodesulfobacteriota</taxon>
        <taxon>Desulfovibrionia</taxon>
        <taxon>Desulfovibrionales</taxon>
        <taxon>Desulfovibrionaceae</taxon>
        <taxon>Desulfovibrio</taxon>
    </lineage>
</organism>
<keyword evidence="3" id="KW-0378">Hydrolase</keyword>
<dbReference type="Proteomes" id="UP000192906">
    <property type="component" value="Unassembled WGS sequence"/>
</dbReference>
<gene>
    <name evidence="6" type="ORF">SAMN06295933_0474</name>
</gene>
<feature type="domain" description="TNase-like" evidence="5">
    <location>
        <begin position="38"/>
        <end position="166"/>
    </location>
</feature>
<dbReference type="PANTHER" id="PTHR12302">
    <property type="entry name" value="EBNA2 BINDING PROTEIN P100"/>
    <property type="match status" value="1"/>
</dbReference>
<proteinExistence type="predicted"/>
<evidence type="ECO:0000313" key="7">
    <source>
        <dbReference type="Proteomes" id="UP000192906"/>
    </source>
</evidence>
<dbReference type="InterPro" id="IPR016071">
    <property type="entry name" value="Staphylococal_nuclease_OB-fold"/>
</dbReference>
<dbReference type="GO" id="GO:0016787">
    <property type="term" value="F:hydrolase activity"/>
    <property type="evidence" value="ECO:0007669"/>
    <property type="project" value="UniProtKB-KW"/>
</dbReference>
<keyword evidence="1" id="KW-0540">Nuclease</keyword>
<keyword evidence="7" id="KW-1185">Reference proteome</keyword>